<dbReference type="EMBL" id="KN123939">
    <property type="protein sequence ID" value="KFO22848.1"/>
    <property type="molecule type" value="Genomic_DNA"/>
</dbReference>
<evidence type="ECO:0000313" key="1">
    <source>
        <dbReference type="EMBL" id="KFO22848.1"/>
    </source>
</evidence>
<sequence length="102" mass="11352">MAEELCSSNAAIRHAHKQAGSFQSSANPEFLHRNSTAGAIPVTSKFILLAYKGMIQLETDYGLLKAIWRSLVFLRMEETLSGCEELSQMIVIFQEEKSNGMV</sequence>
<dbReference type="Proteomes" id="UP000028990">
    <property type="component" value="Unassembled WGS sequence"/>
</dbReference>
<keyword evidence="2" id="KW-1185">Reference proteome</keyword>
<protein>
    <submittedName>
        <fullName evidence="1">Uncharacterized protein</fullName>
    </submittedName>
</protein>
<organism evidence="1 2">
    <name type="scientific">Fukomys damarensis</name>
    <name type="common">Damaraland mole rat</name>
    <name type="synonym">Cryptomys damarensis</name>
    <dbReference type="NCBI Taxonomy" id="885580"/>
    <lineage>
        <taxon>Eukaryota</taxon>
        <taxon>Metazoa</taxon>
        <taxon>Chordata</taxon>
        <taxon>Craniata</taxon>
        <taxon>Vertebrata</taxon>
        <taxon>Euteleostomi</taxon>
        <taxon>Mammalia</taxon>
        <taxon>Eutheria</taxon>
        <taxon>Euarchontoglires</taxon>
        <taxon>Glires</taxon>
        <taxon>Rodentia</taxon>
        <taxon>Hystricomorpha</taxon>
        <taxon>Bathyergidae</taxon>
        <taxon>Fukomys</taxon>
    </lineage>
</organism>
<accession>A0A091CX84</accession>
<evidence type="ECO:0000313" key="2">
    <source>
        <dbReference type="Proteomes" id="UP000028990"/>
    </source>
</evidence>
<reference evidence="1 2" key="1">
    <citation type="submission" date="2013-11" db="EMBL/GenBank/DDBJ databases">
        <title>The Damaraland mole rat (Fukomys damarensis) genome and evolution of African mole rats.</title>
        <authorList>
            <person name="Gladyshev V.N."/>
            <person name="Fang X."/>
        </authorList>
    </citation>
    <scope>NUCLEOTIDE SEQUENCE [LARGE SCALE GENOMIC DNA]</scope>
    <source>
        <tissue evidence="1">Liver</tissue>
    </source>
</reference>
<gene>
    <name evidence="1" type="ORF">H920_15795</name>
</gene>
<dbReference type="AlphaFoldDB" id="A0A091CX84"/>
<proteinExistence type="predicted"/>
<name>A0A091CX84_FUKDA</name>